<feature type="transmembrane region" description="Helical" evidence="12">
    <location>
        <begin position="174"/>
        <end position="196"/>
    </location>
</feature>
<dbReference type="GeneID" id="48274720"/>
<organism evidence="15 16">
    <name type="scientific">Lysinibacillus sphaericus</name>
    <name type="common">Bacillus sphaericus</name>
    <dbReference type="NCBI Taxonomy" id="1421"/>
    <lineage>
        <taxon>Bacteria</taxon>
        <taxon>Bacillati</taxon>
        <taxon>Bacillota</taxon>
        <taxon>Bacilli</taxon>
        <taxon>Bacillales</taxon>
        <taxon>Bacillaceae</taxon>
        <taxon>Lysinibacillus</taxon>
    </lineage>
</organism>
<dbReference type="Pfam" id="PF00672">
    <property type="entry name" value="HAMP"/>
    <property type="match status" value="1"/>
</dbReference>
<evidence type="ECO:0000256" key="4">
    <source>
        <dbReference type="ARBA" id="ARBA00022475"/>
    </source>
</evidence>
<evidence type="ECO:0000256" key="9">
    <source>
        <dbReference type="ARBA" id="ARBA00022840"/>
    </source>
</evidence>
<dbReference type="SUPFAM" id="SSF158472">
    <property type="entry name" value="HAMP domain-like"/>
    <property type="match status" value="1"/>
</dbReference>
<sequence>MFKKNKRISLLQYWTSRYLLTLFIGLAIISFISASWIRHTTLENRLDLMNFIAEETVYRLSDSAVPNNNTPSEGIPGFIGNRERLNMREIDPILYVVDGKGNILTRNRPMPPGSSDNVTNLLDGEEGTKKIVVEAEGKKMVHYVVKKKIVKENKVVGWVLVLEKKENLTKVQQAYGQLAIIIGALAILGWGAIYFLSKRLVRPIKQVAEAAKQVQEGNYTFELPQNSKEEEVFELVTSFKDMANKLQQLERTRTELLAGVTHELKTPVTSISGLLQAVRDGVVTGEDAKEFIQMALIETTKMKTMVGDLLAFNSFAVDAIPVKLVALNVNHIVRDAVAQWEVMEDEQHIKIQVHYLPEPVNVQADVVRIQQIFTNLLTNAKQAMQAGYVTITLRENLDCVIIAVQDSGNGISQENQAFIFERFYRGENKKYTVRGLGLGLPLSKMMAQSIGGDLRLVESNPSGTCFEIIVLKATTQ</sequence>
<dbReference type="SMART" id="SM00304">
    <property type="entry name" value="HAMP"/>
    <property type="match status" value="1"/>
</dbReference>
<evidence type="ECO:0000256" key="2">
    <source>
        <dbReference type="ARBA" id="ARBA00004651"/>
    </source>
</evidence>
<dbReference type="InterPro" id="IPR003661">
    <property type="entry name" value="HisK_dim/P_dom"/>
</dbReference>
<dbReference type="CDD" id="cd00082">
    <property type="entry name" value="HisKA"/>
    <property type="match status" value="1"/>
</dbReference>
<dbReference type="InterPro" id="IPR036890">
    <property type="entry name" value="HATPase_C_sf"/>
</dbReference>
<keyword evidence="4" id="KW-1003">Cell membrane</keyword>
<dbReference type="Pfam" id="PF00512">
    <property type="entry name" value="HisKA"/>
    <property type="match status" value="1"/>
</dbReference>
<dbReference type="RefSeq" id="WP_024364427.1">
    <property type="nucleotide sequence ID" value="NZ_BJNS01000012.1"/>
</dbReference>
<dbReference type="PANTHER" id="PTHR44936">
    <property type="entry name" value="SENSOR PROTEIN CREC"/>
    <property type="match status" value="1"/>
</dbReference>
<dbReference type="InterPro" id="IPR003660">
    <property type="entry name" value="HAMP_dom"/>
</dbReference>
<dbReference type="PRINTS" id="PR00344">
    <property type="entry name" value="BCTRLSENSOR"/>
</dbReference>
<evidence type="ECO:0000256" key="1">
    <source>
        <dbReference type="ARBA" id="ARBA00000085"/>
    </source>
</evidence>
<keyword evidence="5" id="KW-0597">Phosphoprotein</keyword>
<keyword evidence="7" id="KW-0547">Nucleotide-binding</keyword>
<dbReference type="InterPro" id="IPR050980">
    <property type="entry name" value="2C_sensor_his_kinase"/>
</dbReference>
<dbReference type="GO" id="GO:0000155">
    <property type="term" value="F:phosphorelay sensor kinase activity"/>
    <property type="evidence" value="ECO:0007669"/>
    <property type="project" value="InterPro"/>
</dbReference>
<evidence type="ECO:0000259" key="13">
    <source>
        <dbReference type="PROSITE" id="PS50109"/>
    </source>
</evidence>
<evidence type="ECO:0000256" key="7">
    <source>
        <dbReference type="ARBA" id="ARBA00022741"/>
    </source>
</evidence>
<reference evidence="15 16" key="1">
    <citation type="submission" date="2017-03" db="EMBL/GenBank/DDBJ databases">
        <title>The whole genome sequencing and assembly of Lysinibacillus sphaericus DSM 28T strain.</title>
        <authorList>
            <person name="Lee Y.-J."/>
            <person name="Yi H."/>
            <person name="Bahn Y.-S."/>
            <person name="Kim J.F."/>
            <person name="Lee D.-W."/>
        </authorList>
    </citation>
    <scope>NUCLEOTIDE SEQUENCE [LARGE SCALE GENOMIC DNA]</scope>
    <source>
        <strain evidence="15 16">DSM 28</strain>
    </source>
</reference>
<evidence type="ECO:0000256" key="5">
    <source>
        <dbReference type="ARBA" id="ARBA00022553"/>
    </source>
</evidence>
<keyword evidence="10" id="KW-0902">Two-component regulatory system</keyword>
<feature type="domain" description="Histidine kinase" evidence="13">
    <location>
        <begin position="259"/>
        <end position="474"/>
    </location>
</feature>
<dbReference type="SUPFAM" id="SSF47384">
    <property type="entry name" value="Homodimeric domain of signal transducing histidine kinase"/>
    <property type="match status" value="1"/>
</dbReference>
<name>A0A2S0JV54_LYSSH</name>
<evidence type="ECO:0000313" key="16">
    <source>
        <dbReference type="Proteomes" id="UP000238825"/>
    </source>
</evidence>
<evidence type="ECO:0000256" key="6">
    <source>
        <dbReference type="ARBA" id="ARBA00022679"/>
    </source>
</evidence>
<evidence type="ECO:0000256" key="8">
    <source>
        <dbReference type="ARBA" id="ARBA00022777"/>
    </source>
</evidence>
<dbReference type="Proteomes" id="UP000238825">
    <property type="component" value="Chromosome"/>
</dbReference>
<dbReference type="Pfam" id="PF02518">
    <property type="entry name" value="HATPase_c"/>
    <property type="match status" value="1"/>
</dbReference>
<dbReference type="PANTHER" id="PTHR44936:SF10">
    <property type="entry name" value="SENSOR PROTEIN RSTB"/>
    <property type="match status" value="1"/>
</dbReference>
<dbReference type="Gene3D" id="3.30.565.10">
    <property type="entry name" value="Histidine kinase-like ATPase, C-terminal domain"/>
    <property type="match status" value="1"/>
</dbReference>
<dbReference type="AlphaFoldDB" id="A0A2S0JV54"/>
<protein>
    <recommendedName>
        <fullName evidence="3">histidine kinase</fullName>
        <ecNumber evidence="3">2.7.13.3</ecNumber>
    </recommendedName>
</protein>
<proteinExistence type="predicted"/>
<comment type="catalytic activity">
    <reaction evidence="1">
        <text>ATP + protein L-histidine = ADP + protein N-phospho-L-histidine.</text>
        <dbReference type="EC" id="2.7.13.3"/>
    </reaction>
</comment>
<dbReference type="InterPro" id="IPR004358">
    <property type="entry name" value="Sig_transdc_His_kin-like_C"/>
</dbReference>
<evidence type="ECO:0000256" key="10">
    <source>
        <dbReference type="ARBA" id="ARBA00023012"/>
    </source>
</evidence>
<evidence type="ECO:0000256" key="12">
    <source>
        <dbReference type="SAM" id="Phobius"/>
    </source>
</evidence>
<dbReference type="InterPro" id="IPR036097">
    <property type="entry name" value="HisK_dim/P_sf"/>
</dbReference>
<dbReference type="SMART" id="SM00387">
    <property type="entry name" value="HATPase_c"/>
    <property type="match status" value="1"/>
</dbReference>
<gene>
    <name evidence="15" type="ORF">LS41612_00815</name>
</gene>
<dbReference type="EMBL" id="CP019980">
    <property type="protein sequence ID" value="AVK94939.1"/>
    <property type="molecule type" value="Genomic_DNA"/>
</dbReference>
<dbReference type="PROSITE" id="PS50109">
    <property type="entry name" value="HIS_KIN"/>
    <property type="match status" value="1"/>
</dbReference>
<evidence type="ECO:0000259" key="14">
    <source>
        <dbReference type="PROSITE" id="PS50885"/>
    </source>
</evidence>
<dbReference type="GO" id="GO:0005886">
    <property type="term" value="C:plasma membrane"/>
    <property type="evidence" value="ECO:0007669"/>
    <property type="project" value="UniProtKB-SubCell"/>
</dbReference>
<keyword evidence="12" id="KW-0812">Transmembrane</keyword>
<dbReference type="Gene3D" id="6.10.340.10">
    <property type="match status" value="1"/>
</dbReference>
<dbReference type="InterPro" id="IPR005467">
    <property type="entry name" value="His_kinase_dom"/>
</dbReference>
<feature type="domain" description="HAMP" evidence="14">
    <location>
        <begin position="198"/>
        <end position="251"/>
    </location>
</feature>
<dbReference type="SUPFAM" id="SSF55874">
    <property type="entry name" value="ATPase domain of HSP90 chaperone/DNA topoisomerase II/histidine kinase"/>
    <property type="match status" value="1"/>
</dbReference>
<evidence type="ECO:0000313" key="15">
    <source>
        <dbReference type="EMBL" id="AVK94939.1"/>
    </source>
</evidence>
<dbReference type="CDD" id="cd06225">
    <property type="entry name" value="HAMP"/>
    <property type="match status" value="1"/>
</dbReference>
<evidence type="ECO:0000256" key="11">
    <source>
        <dbReference type="ARBA" id="ARBA00023136"/>
    </source>
</evidence>
<evidence type="ECO:0000256" key="3">
    <source>
        <dbReference type="ARBA" id="ARBA00012438"/>
    </source>
</evidence>
<dbReference type="SMART" id="SM00388">
    <property type="entry name" value="HisKA"/>
    <property type="match status" value="1"/>
</dbReference>
<dbReference type="GO" id="GO:0005524">
    <property type="term" value="F:ATP binding"/>
    <property type="evidence" value="ECO:0007669"/>
    <property type="project" value="UniProtKB-KW"/>
</dbReference>
<keyword evidence="12" id="KW-1133">Transmembrane helix</keyword>
<dbReference type="CDD" id="cd00075">
    <property type="entry name" value="HATPase"/>
    <property type="match status" value="1"/>
</dbReference>
<keyword evidence="8 15" id="KW-0418">Kinase</keyword>
<dbReference type="EC" id="2.7.13.3" evidence="3"/>
<keyword evidence="9" id="KW-0067">ATP-binding</keyword>
<keyword evidence="11 12" id="KW-0472">Membrane</keyword>
<accession>A0A2S0JV54</accession>
<dbReference type="InterPro" id="IPR003594">
    <property type="entry name" value="HATPase_dom"/>
</dbReference>
<dbReference type="PROSITE" id="PS50885">
    <property type="entry name" value="HAMP"/>
    <property type="match status" value="1"/>
</dbReference>
<comment type="subcellular location">
    <subcellularLocation>
        <location evidence="2">Cell membrane</location>
        <topology evidence="2">Multi-pass membrane protein</topology>
    </subcellularLocation>
</comment>
<keyword evidence="6" id="KW-0808">Transferase</keyword>
<dbReference type="Gene3D" id="1.10.287.130">
    <property type="match status" value="1"/>
</dbReference>